<dbReference type="SMART" id="SM00220">
    <property type="entry name" value="S_TKc"/>
    <property type="match status" value="1"/>
</dbReference>
<comment type="caution">
    <text evidence="9">The sequence shown here is derived from an EMBL/GenBank/DDBJ whole genome shotgun (WGS) entry which is preliminary data.</text>
</comment>
<dbReference type="CDD" id="cd13999">
    <property type="entry name" value="STKc_MAP3K-like"/>
    <property type="match status" value="1"/>
</dbReference>
<dbReference type="Proteomes" id="UP000694251">
    <property type="component" value="Chromosome 3"/>
</dbReference>
<organism evidence="9 10">
    <name type="scientific">Arabidopsis suecica</name>
    <name type="common">Swedish thale-cress</name>
    <name type="synonym">Cardaminopsis suecica</name>
    <dbReference type="NCBI Taxonomy" id="45249"/>
    <lineage>
        <taxon>Eukaryota</taxon>
        <taxon>Viridiplantae</taxon>
        <taxon>Streptophyta</taxon>
        <taxon>Embryophyta</taxon>
        <taxon>Tracheophyta</taxon>
        <taxon>Spermatophyta</taxon>
        <taxon>Magnoliopsida</taxon>
        <taxon>eudicotyledons</taxon>
        <taxon>Gunneridae</taxon>
        <taxon>Pentapetalae</taxon>
        <taxon>rosids</taxon>
        <taxon>malvids</taxon>
        <taxon>Brassicales</taxon>
        <taxon>Brassicaceae</taxon>
        <taxon>Camelineae</taxon>
        <taxon>Arabidopsis</taxon>
    </lineage>
</organism>
<feature type="compositionally biased region" description="Basic and acidic residues" evidence="7">
    <location>
        <begin position="161"/>
        <end position="178"/>
    </location>
</feature>
<dbReference type="FunFam" id="3.30.200.20:FF:000034">
    <property type="entry name" value="Kinase suppressor of Ras 1"/>
    <property type="match status" value="1"/>
</dbReference>
<dbReference type="InterPro" id="IPR001245">
    <property type="entry name" value="Ser-Thr/Tyr_kinase_cat_dom"/>
</dbReference>
<name>A0A8T2FBR5_ARASU</name>
<dbReference type="GO" id="GO:0004674">
    <property type="term" value="F:protein serine/threonine kinase activity"/>
    <property type="evidence" value="ECO:0007669"/>
    <property type="project" value="UniProtKB-EC"/>
</dbReference>
<keyword evidence="1" id="KW-0808">Transferase</keyword>
<evidence type="ECO:0000259" key="8">
    <source>
        <dbReference type="PROSITE" id="PS50011"/>
    </source>
</evidence>
<dbReference type="OrthoDB" id="346907at2759"/>
<dbReference type="PROSITE" id="PS50011">
    <property type="entry name" value="PROTEIN_KINASE_DOM"/>
    <property type="match status" value="1"/>
</dbReference>
<proteinExistence type="predicted"/>
<feature type="region of interest" description="Disordered" evidence="7">
    <location>
        <begin position="499"/>
        <end position="519"/>
    </location>
</feature>
<dbReference type="InterPro" id="IPR000719">
    <property type="entry name" value="Prot_kinase_dom"/>
</dbReference>
<keyword evidence="2" id="KW-0547">Nucleotide-binding</keyword>
<comment type="catalytic activity">
    <reaction evidence="6">
        <text>L-seryl-[protein] + ATP = O-phospho-L-seryl-[protein] + ADP + H(+)</text>
        <dbReference type="Rhea" id="RHEA:17989"/>
        <dbReference type="Rhea" id="RHEA-COMP:9863"/>
        <dbReference type="Rhea" id="RHEA-COMP:11604"/>
        <dbReference type="ChEBI" id="CHEBI:15378"/>
        <dbReference type="ChEBI" id="CHEBI:29999"/>
        <dbReference type="ChEBI" id="CHEBI:30616"/>
        <dbReference type="ChEBI" id="CHEBI:83421"/>
        <dbReference type="ChEBI" id="CHEBI:456216"/>
        <dbReference type="EC" id="2.7.11.1"/>
    </reaction>
</comment>
<keyword evidence="3 9" id="KW-0418">Kinase</keyword>
<evidence type="ECO:0000256" key="2">
    <source>
        <dbReference type="ARBA" id="ARBA00022741"/>
    </source>
</evidence>
<evidence type="ECO:0000256" key="1">
    <source>
        <dbReference type="ARBA" id="ARBA00022679"/>
    </source>
</evidence>
<keyword evidence="4" id="KW-0067">ATP-binding</keyword>
<protein>
    <submittedName>
        <fullName evidence="9">Protein kinase domain</fullName>
    </submittedName>
</protein>
<evidence type="ECO:0000256" key="6">
    <source>
        <dbReference type="ARBA" id="ARBA00048679"/>
    </source>
</evidence>
<evidence type="ECO:0000256" key="3">
    <source>
        <dbReference type="ARBA" id="ARBA00022777"/>
    </source>
</evidence>
<dbReference type="GO" id="GO:0005524">
    <property type="term" value="F:ATP binding"/>
    <property type="evidence" value="ECO:0007669"/>
    <property type="project" value="UniProtKB-KW"/>
</dbReference>
<gene>
    <name evidence="9" type="ORF">ISN44_As03g038310</name>
</gene>
<dbReference type="InterPro" id="IPR008271">
    <property type="entry name" value="Ser/Thr_kinase_AS"/>
</dbReference>
<feature type="domain" description="Protein kinase" evidence="8">
    <location>
        <begin position="201"/>
        <end position="458"/>
    </location>
</feature>
<dbReference type="AlphaFoldDB" id="A0A8T2FBR5"/>
<evidence type="ECO:0000313" key="10">
    <source>
        <dbReference type="Proteomes" id="UP000694251"/>
    </source>
</evidence>
<feature type="region of interest" description="Disordered" evidence="7">
    <location>
        <begin position="113"/>
        <end position="178"/>
    </location>
</feature>
<evidence type="ECO:0000256" key="5">
    <source>
        <dbReference type="ARBA" id="ARBA00047899"/>
    </source>
</evidence>
<dbReference type="Pfam" id="PF07714">
    <property type="entry name" value="PK_Tyr_Ser-Thr"/>
    <property type="match status" value="1"/>
</dbReference>
<accession>A0A8T2FBR5</accession>
<dbReference type="PANTHER" id="PTHR44329:SF230">
    <property type="entry name" value="PROTEIN KINASE DOMAIN-CONTAINING PROTEIN"/>
    <property type="match status" value="1"/>
</dbReference>
<dbReference type="PANTHER" id="PTHR44329">
    <property type="entry name" value="SERINE/THREONINE-PROTEIN KINASE TNNI3K-RELATED"/>
    <property type="match status" value="1"/>
</dbReference>
<evidence type="ECO:0000256" key="7">
    <source>
        <dbReference type="SAM" id="MobiDB-lite"/>
    </source>
</evidence>
<dbReference type="InterPro" id="IPR051681">
    <property type="entry name" value="Ser/Thr_Kinases-Pseudokinases"/>
</dbReference>
<evidence type="ECO:0000256" key="4">
    <source>
        <dbReference type="ARBA" id="ARBA00022840"/>
    </source>
</evidence>
<reference evidence="9 10" key="1">
    <citation type="submission" date="2020-12" db="EMBL/GenBank/DDBJ databases">
        <title>Concerted genomic and epigenomic changes stabilize Arabidopsis allopolyploids.</title>
        <authorList>
            <person name="Chen Z."/>
        </authorList>
    </citation>
    <scope>NUCLEOTIDE SEQUENCE [LARGE SCALE GENOMIC DNA]</scope>
    <source>
        <strain evidence="9">As9502</strain>
        <tissue evidence="9">Leaf</tissue>
    </source>
</reference>
<dbReference type="EMBL" id="JAEFBJ010000003">
    <property type="protein sequence ID" value="KAG7633537.1"/>
    <property type="molecule type" value="Genomic_DNA"/>
</dbReference>
<dbReference type="PROSITE" id="PS00108">
    <property type="entry name" value="PROTEIN_KINASE_ST"/>
    <property type="match status" value="1"/>
</dbReference>
<evidence type="ECO:0000313" key="9">
    <source>
        <dbReference type="EMBL" id="KAG7633537.1"/>
    </source>
</evidence>
<sequence>MDGEVTSWIRRANFSHTVCYRMITPSLESMPFTVDQEKSSGLKRMTLSSPSDLKSLVGVSQATQQLTGLSCGSVVGTEVQRNPVTNKKRSVSPLPHMALSDAFKEAKSDIKRFSTPHPRRMEPEKGMKAKSSSRKDSSEKKSVNLRSLSHSGPIRDLSTQKVKERGKSKIDKKSSKSVDYRGSKVSSAGVLEECLIDVSKLSYGDRFAHGKYSQIYHGEYEGKAVALKIITAPEDSDDIFLGARLEKEFIVEATLLSRLSHPNVVKFVGVNTGNCIITEYVPRGSLRSYLHKLEQKSLPLEQLIDFGLDIAKGMEYIHSREIVHQDLKPENVLIDNDFHLKIADFGIACEEEYCDVLGDNIGTYRWMAPEVLKRIPHGRKCDVYSFGLLLWEMVAGALPYEEMKFAEQIAYAVIYKKIRPVIPTDCPAAMKELIERCWSSQTDKRPEFWQIVKVLEHFKKSLTSEGKLNLLPSQICPELKKCPKFWIHIFGSFHHHSSGGGGGGSSSNNNSALPKPKFA</sequence>
<keyword evidence="10" id="KW-1185">Reference proteome</keyword>
<comment type="catalytic activity">
    <reaction evidence="5">
        <text>L-threonyl-[protein] + ATP = O-phospho-L-threonyl-[protein] + ADP + H(+)</text>
        <dbReference type="Rhea" id="RHEA:46608"/>
        <dbReference type="Rhea" id="RHEA-COMP:11060"/>
        <dbReference type="Rhea" id="RHEA-COMP:11605"/>
        <dbReference type="ChEBI" id="CHEBI:15378"/>
        <dbReference type="ChEBI" id="CHEBI:30013"/>
        <dbReference type="ChEBI" id="CHEBI:30616"/>
        <dbReference type="ChEBI" id="CHEBI:61977"/>
        <dbReference type="ChEBI" id="CHEBI:456216"/>
        <dbReference type="EC" id="2.7.11.1"/>
    </reaction>
</comment>
<feature type="compositionally biased region" description="Basic and acidic residues" evidence="7">
    <location>
        <begin position="119"/>
        <end position="142"/>
    </location>
</feature>